<dbReference type="STRING" id="1434111.MSLAZ_1562"/>
<dbReference type="InterPro" id="IPR017850">
    <property type="entry name" value="Alkaline_phosphatase_core_sf"/>
</dbReference>
<gene>
    <name evidence="3" type="ORF">MSLAZ_1562</name>
</gene>
<dbReference type="Proteomes" id="UP000033072">
    <property type="component" value="Chromosome"/>
</dbReference>
<dbReference type="GO" id="GO:0030145">
    <property type="term" value="F:manganese ion binding"/>
    <property type="evidence" value="ECO:0007669"/>
    <property type="project" value="TreeGrafter"/>
</dbReference>
<dbReference type="InterPro" id="IPR006124">
    <property type="entry name" value="Metalloenzyme"/>
</dbReference>
<reference evidence="3 4" key="1">
    <citation type="submission" date="2014-07" db="EMBL/GenBank/DDBJ databases">
        <title>Methanogenic archaea and the global carbon cycle.</title>
        <authorList>
            <person name="Henriksen J.R."/>
            <person name="Luke J."/>
            <person name="Reinhart S."/>
            <person name="Benedict M.N."/>
            <person name="Youngblut N.D."/>
            <person name="Metcalf M.E."/>
            <person name="Whitaker R.J."/>
            <person name="Metcalf W.W."/>
        </authorList>
    </citation>
    <scope>NUCLEOTIDE SEQUENCE [LARGE SCALE GENOMIC DNA]</scope>
    <source>
        <strain evidence="3 4">Z-7289</strain>
    </source>
</reference>
<sequence>MMSGIRNFKLFSVLVLFTTLLLFSAAFSAPASALTEVEVNPVNTPDGAVVLIMDGLSAPFIYPELTPHALDGTTLEKARLENIPEIGKNSARIIEFRAPQTFTEGGHSVLFTGNPGADSEFVSFKDATIFDVLHSEGYLCIAVMEKGDFGPICAEQDAILRDEKNSIKNMEIVLEQYEHSQDNPVPSGLLQLMEEEADMAPGYVASKETGEKYSGYNRWGIEAACAVVEYMGKNRPGQKYLLTVNVGAIDMSGHYRGNYGYIDCIESLDSELLPLYKLCGKNNLAFVLTADHGMAFTADGSKGGHQSEKYSVSDEAQMVPLIVYAQDVESGVIRGEFGQEDFVPTLLGILDVPDRPRFAEGEQILLTKHVNLKVKLPEKGTVELRKDGKIIESAGNDDQFLFLGLEPDNSYTARAVLDSGESLEEKEKEVFLKTDSVIEFGSKGAETKESESSLDGTKEGISSAGVLGEGESIFGRNSRHLIGYFLIGAINLAGFFVIMKILNKQG</sequence>
<keyword evidence="1" id="KW-0812">Transmembrane</keyword>
<dbReference type="HOGENOM" id="CLU_586106_0_0_2"/>
<dbReference type="PATRIC" id="fig|1434111.4.peg.2035"/>
<name>A0A0E3S753_9EURY</name>
<evidence type="ECO:0000313" key="3">
    <source>
        <dbReference type="EMBL" id="AKB74823.1"/>
    </source>
</evidence>
<feature type="transmembrane region" description="Helical" evidence="1">
    <location>
        <begin position="481"/>
        <end position="502"/>
    </location>
</feature>
<dbReference type="Pfam" id="PF01676">
    <property type="entry name" value="Metalloenzyme"/>
    <property type="match status" value="1"/>
</dbReference>
<organism evidence="3 4">
    <name type="scientific">Methanosarcina lacustris Z-7289</name>
    <dbReference type="NCBI Taxonomy" id="1434111"/>
    <lineage>
        <taxon>Archaea</taxon>
        <taxon>Methanobacteriati</taxon>
        <taxon>Methanobacteriota</taxon>
        <taxon>Stenosarchaea group</taxon>
        <taxon>Methanomicrobia</taxon>
        <taxon>Methanosarcinales</taxon>
        <taxon>Methanosarcinaceae</taxon>
        <taxon>Methanosarcina</taxon>
    </lineage>
</organism>
<dbReference type="GO" id="GO:0006007">
    <property type="term" value="P:glucose catabolic process"/>
    <property type="evidence" value="ECO:0007669"/>
    <property type="project" value="InterPro"/>
</dbReference>
<dbReference type="GO" id="GO:0004619">
    <property type="term" value="F:phosphoglycerate mutase activity"/>
    <property type="evidence" value="ECO:0007669"/>
    <property type="project" value="InterPro"/>
</dbReference>
<accession>A0A0E3S753</accession>
<feature type="domain" description="Metalloenzyme" evidence="2">
    <location>
        <begin position="241"/>
        <end position="332"/>
    </location>
</feature>
<evidence type="ECO:0000259" key="2">
    <source>
        <dbReference type="Pfam" id="PF01676"/>
    </source>
</evidence>
<evidence type="ECO:0000256" key="1">
    <source>
        <dbReference type="SAM" id="Phobius"/>
    </source>
</evidence>
<dbReference type="EMBL" id="CP009515">
    <property type="protein sequence ID" value="AKB74823.1"/>
    <property type="molecule type" value="Genomic_DNA"/>
</dbReference>
<proteinExistence type="predicted"/>
<keyword evidence="1" id="KW-1133">Transmembrane helix</keyword>
<protein>
    <submittedName>
        <fullName evidence="3">Putative phosphoglycerate mutase</fullName>
    </submittedName>
</protein>
<dbReference type="PANTHER" id="PTHR31637:SF0">
    <property type="entry name" value="2,3-BISPHOSPHOGLYCERATE-INDEPENDENT PHOSPHOGLYCERATE MUTASE"/>
    <property type="match status" value="1"/>
</dbReference>
<dbReference type="KEGG" id="mls:MSLAZ_1562"/>
<evidence type="ECO:0000313" key="4">
    <source>
        <dbReference type="Proteomes" id="UP000033072"/>
    </source>
</evidence>
<dbReference type="SUPFAM" id="SSF53649">
    <property type="entry name" value="Alkaline phosphatase-like"/>
    <property type="match status" value="1"/>
</dbReference>
<dbReference type="AlphaFoldDB" id="A0A0E3S753"/>
<dbReference type="PANTHER" id="PTHR31637">
    <property type="entry name" value="2,3-BISPHOSPHOGLYCERATE-INDEPENDENT PHOSPHOGLYCERATE MUTASE"/>
    <property type="match status" value="1"/>
</dbReference>
<keyword evidence="4" id="KW-1185">Reference proteome</keyword>
<keyword evidence="1" id="KW-0472">Membrane</keyword>
<dbReference type="Gene3D" id="3.40.720.10">
    <property type="entry name" value="Alkaline Phosphatase, subunit A"/>
    <property type="match status" value="1"/>
</dbReference>
<dbReference type="InterPro" id="IPR005995">
    <property type="entry name" value="Pgm_bpd_ind"/>
</dbReference>
<dbReference type="OrthoDB" id="147085at2157"/>